<keyword evidence="6 10" id="KW-0812">Transmembrane</keyword>
<dbReference type="OrthoDB" id="9809567at2"/>
<evidence type="ECO:0000256" key="5">
    <source>
        <dbReference type="ARBA" id="ARBA00022679"/>
    </source>
</evidence>
<sequence>MDPAPAISSRAPSLVRRLVLLASVWSLAVLIASAVLLGLLFEQAALRRFDQGLADLTDSLAAAAQPEAGGGLVVRDLGDLRTVRAYSGRYWQVSRVTPGGAPAVLARSRSLWDTELGLPPDLAGRLEARPSGAVSFAAPGPEGQKLRVRATRLVLPGDVGPVIVLAAEDRRPVDADVRGFFVATAAVFGLLALGLIAAVVIQVRLGLRPLFALSQELGDLRVGRAEGLKGGYPRELTPLADQLTALMRHNRDTLERQRAHVGNLAHALKTPLAVLSSAAAREPGPLSGLVVQQAGAMQRQVDHHLRRARAAASAGGPGAGLATPVAEVLDDLVRTLSRLHQDAGVRIDWDAPDDLVFLGEQQDLMEIAGNLLENACKWGGGRVSVRAAAEGGERLVLEIDDAGPGLTPDQRRDALARGARLDESAPGSGLGLSIVNDLARAYGGDLDLGASPLGGLRTRVRLPRAAD</sequence>
<dbReference type="InterPro" id="IPR003594">
    <property type="entry name" value="HATPase_dom"/>
</dbReference>
<organism evidence="12 13">
    <name type="scientific">Phenylobacterium parvum</name>
    <dbReference type="NCBI Taxonomy" id="2201350"/>
    <lineage>
        <taxon>Bacteria</taxon>
        <taxon>Pseudomonadati</taxon>
        <taxon>Pseudomonadota</taxon>
        <taxon>Alphaproteobacteria</taxon>
        <taxon>Caulobacterales</taxon>
        <taxon>Caulobacteraceae</taxon>
        <taxon>Phenylobacterium</taxon>
    </lineage>
</organism>
<name>A0A2Z3HK52_9CAUL</name>
<protein>
    <recommendedName>
        <fullName evidence="3">histidine kinase</fullName>
        <ecNumber evidence="3">2.7.13.3</ecNumber>
    </recommendedName>
</protein>
<dbReference type="InterPro" id="IPR005467">
    <property type="entry name" value="His_kinase_dom"/>
</dbReference>
<evidence type="ECO:0000256" key="6">
    <source>
        <dbReference type="ARBA" id="ARBA00022692"/>
    </source>
</evidence>
<keyword evidence="8 10" id="KW-1133">Transmembrane helix</keyword>
<comment type="catalytic activity">
    <reaction evidence="1">
        <text>ATP + protein L-histidine = ADP + protein N-phospho-L-histidine.</text>
        <dbReference type="EC" id="2.7.13.3"/>
    </reaction>
</comment>
<evidence type="ECO:0000259" key="11">
    <source>
        <dbReference type="PROSITE" id="PS50109"/>
    </source>
</evidence>
<dbReference type="EMBL" id="CP029479">
    <property type="protein sequence ID" value="AWM76903.1"/>
    <property type="molecule type" value="Genomic_DNA"/>
</dbReference>
<gene>
    <name evidence="12" type="ORF">HYN04_03490</name>
</gene>
<dbReference type="Proteomes" id="UP000247763">
    <property type="component" value="Chromosome"/>
</dbReference>
<dbReference type="SUPFAM" id="SSF55874">
    <property type="entry name" value="ATPase domain of HSP90 chaperone/DNA topoisomerase II/histidine kinase"/>
    <property type="match status" value="1"/>
</dbReference>
<keyword evidence="5" id="KW-0808">Transferase</keyword>
<feature type="domain" description="Histidine kinase" evidence="11">
    <location>
        <begin position="263"/>
        <end position="466"/>
    </location>
</feature>
<proteinExistence type="predicted"/>
<evidence type="ECO:0000256" key="4">
    <source>
        <dbReference type="ARBA" id="ARBA00022553"/>
    </source>
</evidence>
<dbReference type="PANTHER" id="PTHR45436">
    <property type="entry name" value="SENSOR HISTIDINE KINASE YKOH"/>
    <property type="match status" value="1"/>
</dbReference>
<dbReference type="InterPro" id="IPR050428">
    <property type="entry name" value="TCS_sensor_his_kinase"/>
</dbReference>
<evidence type="ECO:0000256" key="10">
    <source>
        <dbReference type="SAM" id="Phobius"/>
    </source>
</evidence>
<evidence type="ECO:0000256" key="2">
    <source>
        <dbReference type="ARBA" id="ARBA00004370"/>
    </source>
</evidence>
<dbReference type="InterPro" id="IPR004358">
    <property type="entry name" value="Sig_transdc_His_kin-like_C"/>
</dbReference>
<dbReference type="Gene3D" id="3.30.565.10">
    <property type="entry name" value="Histidine kinase-like ATPase, C-terminal domain"/>
    <property type="match status" value="1"/>
</dbReference>
<keyword evidence="13" id="KW-1185">Reference proteome</keyword>
<keyword evidence="9 10" id="KW-0472">Membrane</keyword>
<dbReference type="KEGG" id="phb:HYN04_03490"/>
<dbReference type="Pfam" id="PF02518">
    <property type="entry name" value="HATPase_c"/>
    <property type="match status" value="1"/>
</dbReference>
<reference evidence="13" key="1">
    <citation type="submission" date="2018-05" db="EMBL/GenBank/DDBJ databases">
        <title>Genome sequencing of Phenylobacterium sp. HYN0004.</title>
        <authorList>
            <person name="Yi H."/>
            <person name="Baek C."/>
        </authorList>
    </citation>
    <scope>NUCLEOTIDE SEQUENCE [LARGE SCALE GENOMIC DNA]</scope>
    <source>
        <strain evidence="13">HYN0004</strain>
    </source>
</reference>
<dbReference type="PRINTS" id="PR00344">
    <property type="entry name" value="BCTRLSENSOR"/>
</dbReference>
<accession>A0A2Z3HK52</accession>
<dbReference type="PANTHER" id="PTHR45436:SF5">
    <property type="entry name" value="SENSOR HISTIDINE KINASE TRCS"/>
    <property type="match status" value="1"/>
</dbReference>
<dbReference type="AlphaFoldDB" id="A0A2Z3HK52"/>
<dbReference type="GO" id="GO:0005886">
    <property type="term" value="C:plasma membrane"/>
    <property type="evidence" value="ECO:0007669"/>
    <property type="project" value="TreeGrafter"/>
</dbReference>
<dbReference type="RefSeq" id="WP_110449472.1">
    <property type="nucleotide sequence ID" value="NZ_CP029479.1"/>
</dbReference>
<keyword evidence="4" id="KW-0597">Phosphoprotein</keyword>
<evidence type="ECO:0000256" key="9">
    <source>
        <dbReference type="ARBA" id="ARBA00023136"/>
    </source>
</evidence>
<keyword evidence="7 12" id="KW-0418">Kinase</keyword>
<feature type="transmembrane region" description="Helical" evidence="10">
    <location>
        <begin position="20"/>
        <end position="41"/>
    </location>
</feature>
<evidence type="ECO:0000256" key="3">
    <source>
        <dbReference type="ARBA" id="ARBA00012438"/>
    </source>
</evidence>
<dbReference type="GO" id="GO:0000160">
    <property type="term" value="P:phosphorelay signal transduction system"/>
    <property type="evidence" value="ECO:0007669"/>
    <property type="project" value="TreeGrafter"/>
</dbReference>
<feature type="transmembrane region" description="Helical" evidence="10">
    <location>
        <begin position="180"/>
        <end position="201"/>
    </location>
</feature>
<dbReference type="GO" id="GO:0004673">
    <property type="term" value="F:protein histidine kinase activity"/>
    <property type="evidence" value="ECO:0007669"/>
    <property type="project" value="UniProtKB-EC"/>
</dbReference>
<dbReference type="EC" id="2.7.13.3" evidence="3"/>
<comment type="subcellular location">
    <subcellularLocation>
        <location evidence="2">Membrane</location>
    </subcellularLocation>
</comment>
<dbReference type="InterPro" id="IPR036890">
    <property type="entry name" value="HATPase_C_sf"/>
</dbReference>
<evidence type="ECO:0000256" key="7">
    <source>
        <dbReference type="ARBA" id="ARBA00022777"/>
    </source>
</evidence>
<dbReference type="SMART" id="SM00387">
    <property type="entry name" value="HATPase_c"/>
    <property type="match status" value="1"/>
</dbReference>
<evidence type="ECO:0000256" key="1">
    <source>
        <dbReference type="ARBA" id="ARBA00000085"/>
    </source>
</evidence>
<evidence type="ECO:0000313" key="13">
    <source>
        <dbReference type="Proteomes" id="UP000247763"/>
    </source>
</evidence>
<evidence type="ECO:0000313" key="12">
    <source>
        <dbReference type="EMBL" id="AWM76903.1"/>
    </source>
</evidence>
<dbReference type="PROSITE" id="PS50109">
    <property type="entry name" value="HIS_KIN"/>
    <property type="match status" value="1"/>
</dbReference>
<evidence type="ECO:0000256" key="8">
    <source>
        <dbReference type="ARBA" id="ARBA00022989"/>
    </source>
</evidence>